<dbReference type="EMBL" id="GEZM01007066">
    <property type="protein sequence ID" value="JAV95432.1"/>
    <property type="molecule type" value="Transcribed_RNA"/>
</dbReference>
<dbReference type="InterPro" id="IPR014840">
    <property type="entry name" value="HRD"/>
</dbReference>
<dbReference type="InterPro" id="IPR026947">
    <property type="entry name" value="UBN_middle_dom"/>
</dbReference>
<dbReference type="AlphaFoldDB" id="A0A1Y1NBV1"/>
<feature type="compositionally biased region" description="Polar residues" evidence="2">
    <location>
        <begin position="665"/>
        <end position="680"/>
    </location>
</feature>
<feature type="domain" description="Ubinuclein middle" evidence="4">
    <location>
        <begin position="355"/>
        <end position="564"/>
    </location>
</feature>
<evidence type="ECO:0008006" key="6">
    <source>
        <dbReference type="Google" id="ProtNLM"/>
    </source>
</evidence>
<feature type="compositionally biased region" description="Low complexity" evidence="2">
    <location>
        <begin position="600"/>
        <end position="615"/>
    </location>
</feature>
<dbReference type="PANTHER" id="PTHR21669">
    <property type="entry name" value="CAPZ-INTERACTING PROTEIN AND RELATED PROTEINS"/>
    <property type="match status" value="1"/>
</dbReference>
<feature type="domain" description="Hpc2-related" evidence="3">
    <location>
        <begin position="100"/>
        <end position="151"/>
    </location>
</feature>
<reference evidence="5" key="1">
    <citation type="journal article" date="2016" name="Sci. Rep.">
        <title>Molecular characterization of firefly nuptial gifts: a multi-omics approach sheds light on postcopulatory sexual selection.</title>
        <authorList>
            <person name="Al-Wathiqui N."/>
            <person name="Fallon T.R."/>
            <person name="South A."/>
            <person name="Weng J.K."/>
            <person name="Lewis S.M."/>
        </authorList>
    </citation>
    <scope>NUCLEOTIDE SEQUENCE</scope>
</reference>
<dbReference type="Pfam" id="PF08729">
    <property type="entry name" value="HUN"/>
    <property type="match status" value="1"/>
</dbReference>
<dbReference type="PANTHER" id="PTHR21669:SF28">
    <property type="entry name" value="YEMANUCLEIN"/>
    <property type="match status" value="1"/>
</dbReference>
<accession>A0A1Y1NBV1</accession>
<feature type="compositionally biased region" description="Polar residues" evidence="2">
    <location>
        <begin position="978"/>
        <end position="992"/>
    </location>
</feature>
<dbReference type="GO" id="GO:0005634">
    <property type="term" value="C:nucleus"/>
    <property type="evidence" value="ECO:0007669"/>
    <property type="project" value="TreeGrafter"/>
</dbReference>
<feature type="region of interest" description="Disordered" evidence="2">
    <location>
        <begin position="634"/>
        <end position="684"/>
    </location>
</feature>
<feature type="region of interest" description="Disordered" evidence="2">
    <location>
        <begin position="156"/>
        <end position="216"/>
    </location>
</feature>
<keyword evidence="1" id="KW-0597">Phosphoprotein</keyword>
<evidence type="ECO:0000259" key="3">
    <source>
        <dbReference type="Pfam" id="PF08729"/>
    </source>
</evidence>
<proteinExistence type="predicted"/>
<dbReference type="Pfam" id="PF14075">
    <property type="entry name" value="UBN_AB"/>
    <property type="match status" value="1"/>
</dbReference>
<feature type="region of interest" description="Disordered" evidence="2">
    <location>
        <begin position="58"/>
        <end position="78"/>
    </location>
</feature>
<evidence type="ECO:0000256" key="1">
    <source>
        <dbReference type="ARBA" id="ARBA00022553"/>
    </source>
</evidence>
<evidence type="ECO:0000256" key="2">
    <source>
        <dbReference type="SAM" id="MobiDB-lite"/>
    </source>
</evidence>
<feature type="region of interest" description="Disordered" evidence="2">
    <location>
        <begin position="580"/>
        <end position="615"/>
    </location>
</feature>
<evidence type="ECO:0000259" key="4">
    <source>
        <dbReference type="Pfam" id="PF14075"/>
    </source>
</evidence>
<dbReference type="GO" id="GO:0006325">
    <property type="term" value="P:chromatin organization"/>
    <property type="evidence" value="ECO:0007669"/>
    <property type="project" value="TreeGrafter"/>
</dbReference>
<feature type="region of interest" description="Disordered" evidence="2">
    <location>
        <begin position="957"/>
        <end position="999"/>
    </location>
</feature>
<sequence>MSEGKSLTLISFGTQKVSELNSKESNKTVRISVILPESTEDKCPEFNYKDELVAAKTKPDVKTSMPKPTNGLDPFNEDDDDVKRIAAEMEAKYGMGVAKKRKWRKDDYADIGMGYDESDSFIDNTDGYDEIIPKNVTTVHGGFYINCGALEFKTDEAVSSDDSSSSDEEVQDKSDSRKRKLESSAESEEDTPPERNGTESTTPSVTEKKPKLMNNANGMQKAIKKRLFGHEKLKQQMRKKRLDDSAKKTVSQLLREKRIDLNMTVESVNEDPIEIEVESSSPNENKKPPTLASVDDVIESVISNAVVQNVHVDESSKESVAKSTPPVLKLAVNSSPSDAESNDGLSIRPTEIVKLPENLPSDIISIIDSIKTAAACSTEGKVKFFTDNVNGMLLNLERKCRCLGKHSRMKVYEHLAPFVKCRKETLIKRAKNLCMIEEQKKIKVLLDSLKKTIDMMMPSIIRNYEDECKAVVNRNRQTWGWYRCAWFSPNSDEHTKYLRQPKKHFSWTEDLKKLLRDIVNLRRKCYINEGKQKETLDILLVEFLKTEIHTIWPDGWVSMNSLIKHSNIVDPKKNVDSIKKSIPSSSPEVNINPPPNISVTPTAAPAKTTSSNITINPTSNIPISASSALTITPVTTPPPPTLTPHKVTSSDKVKPKHPVGDTVISKISNDTPSISKTSRSLPPADIVKTPSTTSVKYTAGANNLSHIVHNSLKEVDTILIDEPSLKKEEPEDLSSHHTIVDKHLENVIKDGLSRSNFQIIDLTDHSDYKKKLASKSKPKYVYDYQEKIPKQKLEPVETIRVKSQEELTGSLALTQLIADSLNNDSNRFTKSNVISKTSNSVINSTSSHNNINSSTFEYPKSRTVSDGDDIQKVMEGLKVLQKMSSPVKSHEDARTSSPVSVIAFNKSFSQDATAKTTASTPTTPRSNSFQDAFQKHFLPDFTKASFAASTSKGSYNSYNKHNHAMPRSSAPSGEKVVQNPSNFSQQASNKLKSNYSSQQSGSYNMLDDMFTNFLSEYGHSKTANSKSSSQHK</sequence>
<evidence type="ECO:0000313" key="5">
    <source>
        <dbReference type="EMBL" id="JAV95432.1"/>
    </source>
</evidence>
<organism evidence="5">
    <name type="scientific">Photinus pyralis</name>
    <name type="common">Common eastern firefly</name>
    <name type="synonym">Lampyris pyralis</name>
    <dbReference type="NCBI Taxonomy" id="7054"/>
    <lineage>
        <taxon>Eukaryota</taxon>
        <taxon>Metazoa</taxon>
        <taxon>Ecdysozoa</taxon>
        <taxon>Arthropoda</taxon>
        <taxon>Hexapoda</taxon>
        <taxon>Insecta</taxon>
        <taxon>Pterygota</taxon>
        <taxon>Neoptera</taxon>
        <taxon>Endopterygota</taxon>
        <taxon>Coleoptera</taxon>
        <taxon>Polyphaga</taxon>
        <taxon>Elateriformia</taxon>
        <taxon>Elateroidea</taxon>
        <taxon>Lampyridae</taxon>
        <taxon>Lampyrinae</taxon>
        <taxon>Photinus</taxon>
    </lineage>
</organism>
<protein>
    <recommendedName>
        <fullName evidence="6">Ubinuclein middle domain-containing protein</fullName>
    </recommendedName>
</protein>
<name>A0A1Y1NBV1_PHOPY</name>